<comment type="caution">
    <text evidence="3">The sequence shown here is derived from an EMBL/GenBank/DDBJ whole genome shotgun (WGS) entry which is preliminary data.</text>
</comment>
<keyword evidence="1" id="KW-1133">Transmembrane helix</keyword>
<feature type="transmembrane region" description="Helical" evidence="1">
    <location>
        <begin position="140"/>
        <end position="173"/>
    </location>
</feature>
<feature type="signal peptide" evidence="2">
    <location>
        <begin position="1"/>
        <end position="23"/>
    </location>
</feature>
<keyword evidence="4" id="KW-1185">Reference proteome</keyword>
<accession>A0A8J6B857</accession>
<keyword evidence="1" id="KW-0812">Transmembrane</keyword>
<keyword evidence="3" id="KW-0449">Lipoprotein</keyword>
<organism evidence="3 4">
    <name type="scientific">Carpediemonas membranifera</name>
    <dbReference type="NCBI Taxonomy" id="201153"/>
    <lineage>
        <taxon>Eukaryota</taxon>
        <taxon>Metamonada</taxon>
        <taxon>Carpediemonas-like organisms</taxon>
        <taxon>Carpediemonas</taxon>
    </lineage>
</organism>
<reference evidence="3" key="1">
    <citation type="submission" date="2021-05" db="EMBL/GenBank/DDBJ databases">
        <title>A free-living protist that lacks canonical eukaryotic 1 DNA replication and segregation systems.</title>
        <authorList>
            <person name="Salas-Leiva D.E."/>
            <person name="Tromer E.C."/>
            <person name="Curtis B.A."/>
            <person name="Jerlstrom-Hultqvist J."/>
            <person name="Kolisko M."/>
            <person name="Yi Z."/>
            <person name="Salas-Leiva J.S."/>
            <person name="Gallot-Lavallee L."/>
            <person name="Kops G.J.P.L."/>
            <person name="Archibald J.M."/>
            <person name="Simpson A.G.B."/>
            <person name="Roger A.J."/>
        </authorList>
    </citation>
    <scope>NUCLEOTIDE SEQUENCE</scope>
    <source>
        <strain evidence="3">BICM</strain>
    </source>
</reference>
<proteinExistence type="predicted"/>
<name>A0A8J6B857_9EUKA</name>
<feature type="chain" id="PRO_5035270308" evidence="2">
    <location>
        <begin position="24"/>
        <end position="208"/>
    </location>
</feature>
<evidence type="ECO:0000313" key="4">
    <source>
        <dbReference type="Proteomes" id="UP000717585"/>
    </source>
</evidence>
<keyword evidence="2" id="KW-0732">Signal</keyword>
<sequence>MLGKLSLVLALVALVSCSCSTDGISISVAYGTNHDTINVDYNIMSACWAAHTGPNNITYIASDPEDNYPDVNLTRSLYSSEQDFPTGSASIDVSIFESYYSYENKRQVCIAIGTDLGGCSRTMALGIPLDSNNVDDGDELLYGIAFMFILLVLCTITAVPCFVVCVASLIVSLVVGIVYVMTRGIGSNVDEARRPVLGQGAYGQIQRM</sequence>
<gene>
    <name evidence="3" type="ORF">J8273_0738</name>
</gene>
<dbReference type="AlphaFoldDB" id="A0A8J6B857"/>
<dbReference type="EMBL" id="JAHDYR010000001">
    <property type="protein sequence ID" value="KAG9397608.1"/>
    <property type="molecule type" value="Genomic_DNA"/>
</dbReference>
<evidence type="ECO:0000256" key="1">
    <source>
        <dbReference type="SAM" id="Phobius"/>
    </source>
</evidence>
<dbReference type="Proteomes" id="UP000717585">
    <property type="component" value="Unassembled WGS sequence"/>
</dbReference>
<evidence type="ECO:0000256" key="2">
    <source>
        <dbReference type="SAM" id="SignalP"/>
    </source>
</evidence>
<dbReference type="PROSITE" id="PS51257">
    <property type="entry name" value="PROKAR_LIPOPROTEIN"/>
    <property type="match status" value="1"/>
</dbReference>
<protein>
    <submittedName>
        <fullName evidence="3">Prokaryotic membrane lipoprotein lipid attachment site</fullName>
    </submittedName>
</protein>
<evidence type="ECO:0000313" key="3">
    <source>
        <dbReference type="EMBL" id="KAG9397608.1"/>
    </source>
</evidence>
<keyword evidence="1" id="KW-0472">Membrane</keyword>